<evidence type="ECO:0000313" key="1">
    <source>
        <dbReference type="EMBL" id="SUD99085.1"/>
    </source>
</evidence>
<proteinExistence type="predicted"/>
<organism evidence="1 2">
    <name type="scientific">Providencia rettgeri</name>
    <dbReference type="NCBI Taxonomy" id="587"/>
    <lineage>
        <taxon>Bacteria</taxon>
        <taxon>Pseudomonadati</taxon>
        <taxon>Pseudomonadota</taxon>
        <taxon>Gammaproteobacteria</taxon>
        <taxon>Enterobacterales</taxon>
        <taxon>Morganellaceae</taxon>
        <taxon>Providencia</taxon>
    </lineage>
</organism>
<evidence type="ECO:0000313" key="2">
    <source>
        <dbReference type="Proteomes" id="UP000254208"/>
    </source>
</evidence>
<dbReference type="EMBL" id="UGTZ01000002">
    <property type="protein sequence ID" value="SUD99085.1"/>
    <property type="molecule type" value="Genomic_DNA"/>
</dbReference>
<reference evidence="1 2" key="1">
    <citation type="submission" date="2018-06" db="EMBL/GenBank/DDBJ databases">
        <authorList>
            <consortium name="Pathogen Informatics"/>
            <person name="Doyle S."/>
        </authorList>
    </citation>
    <scope>NUCLEOTIDE SEQUENCE [LARGE SCALE GENOMIC DNA]</scope>
    <source>
        <strain evidence="1 2">NCTC11801</strain>
    </source>
</reference>
<dbReference type="RefSeq" id="WP_254178941.1">
    <property type="nucleotide sequence ID" value="NZ_CP077318.1"/>
</dbReference>
<accession>A0A379LQP5</accession>
<protein>
    <recommendedName>
        <fullName evidence="3">ParB/Sulfiredoxin domain-containing protein</fullName>
    </recommendedName>
</protein>
<gene>
    <name evidence="1" type="ORF">NCTC11801_04812</name>
</gene>
<dbReference type="Proteomes" id="UP000254208">
    <property type="component" value="Unassembled WGS sequence"/>
</dbReference>
<evidence type="ECO:0008006" key="3">
    <source>
        <dbReference type="Google" id="ProtNLM"/>
    </source>
</evidence>
<dbReference type="AlphaFoldDB" id="A0A379LQP5"/>
<name>A0A379LQP5_PRORE</name>
<dbReference type="GeneID" id="93674844"/>
<sequence>MRKTNISLNELLDKEIEIIREQEKEFTPDINWFSKMDLDRLDTFMTKFQFNSFEEIPQDMSNLSFPPFEEINFELPSLLKPEHIAKLPQQYQKKPIIIEVDGLLFLKNRGKDAFCIDPRRWHRIKTYISKGCVTYPEGLNDNFGVFDGTHRTLLLMQLYKRRFVPVVVDENKSKEFIVAAKRLKALKI</sequence>